<feature type="domain" description="Protein kinase" evidence="10">
    <location>
        <begin position="1"/>
        <end position="155"/>
    </location>
</feature>
<dbReference type="SMART" id="SM00220">
    <property type="entry name" value="S_TKc"/>
    <property type="match status" value="1"/>
</dbReference>
<accession>A0A8S3ZDZ0</accession>
<evidence type="ECO:0000256" key="9">
    <source>
        <dbReference type="ARBA" id="ARBA00048679"/>
    </source>
</evidence>
<evidence type="ECO:0000259" key="10">
    <source>
        <dbReference type="PROSITE" id="PS50011"/>
    </source>
</evidence>
<dbReference type="Pfam" id="PF00069">
    <property type="entry name" value="Pkinase"/>
    <property type="match status" value="1"/>
</dbReference>
<evidence type="ECO:0000256" key="7">
    <source>
        <dbReference type="ARBA" id="ARBA00022840"/>
    </source>
</evidence>
<dbReference type="PANTHER" id="PTHR44899">
    <property type="entry name" value="CAMK FAMILY PROTEIN KINASE"/>
    <property type="match status" value="1"/>
</dbReference>
<dbReference type="EC" id="2.7.11.1" evidence="2"/>
<comment type="catalytic activity">
    <reaction evidence="8">
        <text>L-threonyl-[protein] + ATP = O-phospho-L-threonyl-[protein] + ADP + H(+)</text>
        <dbReference type="Rhea" id="RHEA:46608"/>
        <dbReference type="Rhea" id="RHEA-COMP:11060"/>
        <dbReference type="Rhea" id="RHEA-COMP:11605"/>
        <dbReference type="ChEBI" id="CHEBI:15378"/>
        <dbReference type="ChEBI" id="CHEBI:30013"/>
        <dbReference type="ChEBI" id="CHEBI:30616"/>
        <dbReference type="ChEBI" id="CHEBI:61977"/>
        <dbReference type="ChEBI" id="CHEBI:456216"/>
        <dbReference type="EC" id="2.7.11.1"/>
    </reaction>
</comment>
<gene>
    <name evidence="11" type="ORF">CUNI_LOCUS10844</name>
</gene>
<comment type="caution">
    <text evidence="11">The sequence shown here is derived from an EMBL/GenBank/DDBJ whole genome shotgun (WGS) entry which is preliminary data.</text>
</comment>
<keyword evidence="5" id="KW-0547">Nucleotide-binding</keyword>
<dbReference type="SUPFAM" id="SSF56112">
    <property type="entry name" value="Protein kinase-like (PK-like)"/>
    <property type="match status" value="1"/>
</dbReference>
<dbReference type="Proteomes" id="UP000678393">
    <property type="component" value="Unassembled WGS sequence"/>
</dbReference>
<dbReference type="InterPro" id="IPR008271">
    <property type="entry name" value="Ser/Thr_kinase_AS"/>
</dbReference>
<evidence type="ECO:0000256" key="6">
    <source>
        <dbReference type="ARBA" id="ARBA00022777"/>
    </source>
</evidence>
<evidence type="ECO:0000256" key="1">
    <source>
        <dbReference type="ARBA" id="ARBA00010886"/>
    </source>
</evidence>
<feature type="non-terminal residue" evidence="11">
    <location>
        <position position="196"/>
    </location>
</feature>
<dbReference type="GO" id="GO:0005524">
    <property type="term" value="F:ATP binding"/>
    <property type="evidence" value="ECO:0007669"/>
    <property type="project" value="UniProtKB-KW"/>
</dbReference>
<dbReference type="AlphaFoldDB" id="A0A8S3ZDZ0"/>
<keyword evidence="12" id="KW-1185">Reference proteome</keyword>
<evidence type="ECO:0000313" key="12">
    <source>
        <dbReference type="Proteomes" id="UP000678393"/>
    </source>
</evidence>
<dbReference type="PROSITE" id="PS50011">
    <property type="entry name" value="PROTEIN_KINASE_DOM"/>
    <property type="match status" value="1"/>
</dbReference>
<evidence type="ECO:0000256" key="5">
    <source>
        <dbReference type="ARBA" id="ARBA00022741"/>
    </source>
</evidence>
<dbReference type="PANTHER" id="PTHR44899:SF3">
    <property type="entry name" value="SERINE_THREONINE-PROTEIN KINASE NEK1"/>
    <property type="match status" value="1"/>
</dbReference>
<dbReference type="Gene3D" id="1.10.510.10">
    <property type="entry name" value="Transferase(Phosphotransferase) domain 1"/>
    <property type="match status" value="1"/>
</dbReference>
<keyword evidence="4" id="KW-0808">Transferase</keyword>
<dbReference type="InterPro" id="IPR000719">
    <property type="entry name" value="Prot_kinase_dom"/>
</dbReference>
<dbReference type="PROSITE" id="PS00108">
    <property type="entry name" value="PROTEIN_KINASE_ST"/>
    <property type="match status" value="1"/>
</dbReference>
<protein>
    <recommendedName>
        <fullName evidence="2">non-specific serine/threonine protein kinase</fullName>
        <ecNumber evidence="2">2.7.11.1</ecNumber>
    </recommendedName>
</protein>
<sequence>TVLCWFCQLISALGYIHKRGILHRDIKPQNLFLNDRNVLKLGDFGISRILHSDTDVAVTFIGTPFYLSPEICRQQPYSYKSDMWSAGCVLYEMCCLRVPFTAVNLPSLVAQIESGLYSPLPGHCGELLCFLVSSLLTSDPERRLAADAILLNVYFNQKEYLWKNCKTQPEFTKREVSDDICRESHPARITEGIIKK</sequence>
<organism evidence="11 12">
    <name type="scientific">Candidula unifasciata</name>
    <dbReference type="NCBI Taxonomy" id="100452"/>
    <lineage>
        <taxon>Eukaryota</taxon>
        <taxon>Metazoa</taxon>
        <taxon>Spiralia</taxon>
        <taxon>Lophotrochozoa</taxon>
        <taxon>Mollusca</taxon>
        <taxon>Gastropoda</taxon>
        <taxon>Heterobranchia</taxon>
        <taxon>Euthyneura</taxon>
        <taxon>Panpulmonata</taxon>
        <taxon>Eupulmonata</taxon>
        <taxon>Stylommatophora</taxon>
        <taxon>Helicina</taxon>
        <taxon>Helicoidea</taxon>
        <taxon>Geomitridae</taxon>
        <taxon>Candidula</taxon>
    </lineage>
</organism>
<evidence type="ECO:0000313" key="11">
    <source>
        <dbReference type="EMBL" id="CAG5125286.1"/>
    </source>
</evidence>
<comment type="catalytic activity">
    <reaction evidence="9">
        <text>L-seryl-[protein] + ATP = O-phospho-L-seryl-[protein] + ADP + H(+)</text>
        <dbReference type="Rhea" id="RHEA:17989"/>
        <dbReference type="Rhea" id="RHEA-COMP:9863"/>
        <dbReference type="Rhea" id="RHEA-COMP:11604"/>
        <dbReference type="ChEBI" id="CHEBI:15378"/>
        <dbReference type="ChEBI" id="CHEBI:29999"/>
        <dbReference type="ChEBI" id="CHEBI:30616"/>
        <dbReference type="ChEBI" id="CHEBI:83421"/>
        <dbReference type="ChEBI" id="CHEBI:456216"/>
        <dbReference type="EC" id="2.7.11.1"/>
    </reaction>
</comment>
<reference evidence="11" key="1">
    <citation type="submission" date="2021-04" db="EMBL/GenBank/DDBJ databases">
        <authorList>
            <consortium name="Molecular Ecology Group"/>
        </authorList>
    </citation>
    <scope>NUCLEOTIDE SEQUENCE</scope>
</reference>
<keyword evidence="3" id="KW-0723">Serine/threonine-protein kinase</keyword>
<evidence type="ECO:0000256" key="3">
    <source>
        <dbReference type="ARBA" id="ARBA00022527"/>
    </source>
</evidence>
<feature type="non-terminal residue" evidence="11">
    <location>
        <position position="1"/>
    </location>
</feature>
<evidence type="ECO:0000256" key="4">
    <source>
        <dbReference type="ARBA" id="ARBA00022679"/>
    </source>
</evidence>
<dbReference type="InterPro" id="IPR051131">
    <property type="entry name" value="NEK_Ser/Thr_kinase_NIMA"/>
</dbReference>
<name>A0A8S3ZDZ0_9EUPU</name>
<dbReference type="EMBL" id="CAJHNH020002005">
    <property type="protein sequence ID" value="CAG5125286.1"/>
    <property type="molecule type" value="Genomic_DNA"/>
</dbReference>
<proteinExistence type="inferred from homology"/>
<dbReference type="InterPro" id="IPR011009">
    <property type="entry name" value="Kinase-like_dom_sf"/>
</dbReference>
<comment type="similarity">
    <text evidence="1">Belongs to the protein kinase superfamily. NEK Ser/Thr protein kinase family. NIMA subfamily.</text>
</comment>
<evidence type="ECO:0000256" key="2">
    <source>
        <dbReference type="ARBA" id="ARBA00012513"/>
    </source>
</evidence>
<keyword evidence="7" id="KW-0067">ATP-binding</keyword>
<keyword evidence="6" id="KW-0418">Kinase</keyword>
<dbReference type="OrthoDB" id="248923at2759"/>
<dbReference type="GO" id="GO:0004674">
    <property type="term" value="F:protein serine/threonine kinase activity"/>
    <property type="evidence" value="ECO:0007669"/>
    <property type="project" value="UniProtKB-KW"/>
</dbReference>
<evidence type="ECO:0000256" key="8">
    <source>
        <dbReference type="ARBA" id="ARBA00047899"/>
    </source>
</evidence>